<organism evidence="1 2">
    <name type="scientific">Paenibacillus xerothermodurans</name>
    <dbReference type="NCBI Taxonomy" id="1977292"/>
    <lineage>
        <taxon>Bacteria</taxon>
        <taxon>Bacillati</taxon>
        <taxon>Bacillota</taxon>
        <taxon>Bacilli</taxon>
        <taxon>Bacillales</taxon>
        <taxon>Paenibacillaceae</taxon>
        <taxon>Paenibacillus</taxon>
    </lineage>
</organism>
<dbReference type="EMBL" id="NHRJ02000006">
    <property type="protein sequence ID" value="PZE20632.1"/>
    <property type="molecule type" value="Genomic_DNA"/>
</dbReference>
<dbReference type="Proteomes" id="UP000214746">
    <property type="component" value="Unassembled WGS sequence"/>
</dbReference>
<proteinExistence type="predicted"/>
<evidence type="ECO:0000313" key="1">
    <source>
        <dbReference type="EMBL" id="PZE20632.1"/>
    </source>
</evidence>
<evidence type="ECO:0000313" key="2">
    <source>
        <dbReference type="Proteomes" id="UP000214746"/>
    </source>
</evidence>
<name>A0A2W1NYM6_PAEXE</name>
<sequence>MLPSAKSWSKVKFIVFRLPAEKGTHHDAKVVVAQKHGMEEVRETAECSDNGYNSPIDKTSGLLSISISVERLLRVLQKNERLSTMEVRNGSKPFNSII</sequence>
<comment type="caution">
    <text evidence="1">The sequence shown here is derived from an EMBL/GenBank/DDBJ whole genome shotgun (WGS) entry which is preliminary data.</text>
</comment>
<gene>
    <name evidence="1" type="ORF">CBW46_012765</name>
</gene>
<dbReference type="AlphaFoldDB" id="A0A2W1NYM6"/>
<keyword evidence="2" id="KW-1185">Reference proteome</keyword>
<protein>
    <submittedName>
        <fullName evidence="1">Uncharacterized protein</fullName>
    </submittedName>
</protein>
<accession>A0A2W1NYM6</accession>
<reference evidence="1" key="1">
    <citation type="submission" date="2018-06" db="EMBL/GenBank/DDBJ databases">
        <title>Paenibacillus xerothermodurans sp. nov. an extremely dry heat resistant spore forming bacterium isolated from the soil of Cape Canaveral, Florida.</title>
        <authorList>
            <person name="Seuylemezian A."/>
            <person name="Kaur N."/>
            <person name="Patil P."/>
            <person name="Patil P."/>
            <person name="Mayilraj S."/>
            <person name="Vaishampayan P."/>
        </authorList>
    </citation>
    <scope>NUCLEOTIDE SEQUENCE [LARGE SCALE GENOMIC DNA]</scope>
    <source>
        <strain evidence="1">ATCC 27380</strain>
    </source>
</reference>